<sequence length="108" mass="10630">MLALAAGVFGHPSLTVVCAVPFVLISSLGLLIGNANAPAMNRTSHGAGAAAALLGSSSFLIGALVSPLAGLTDSAVPMALIQTLAAALALICFATLTRSRFAAADQQP</sequence>
<gene>
    <name evidence="2" type="ORF">VT52_007205</name>
</gene>
<feature type="transmembrane region" description="Helical" evidence="1">
    <location>
        <begin position="47"/>
        <end position="69"/>
    </location>
</feature>
<keyword evidence="3" id="KW-1185">Reference proteome</keyword>
<evidence type="ECO:0000313" key="2">
    <source>
        <dbReference type="EMBL" id="OIK28426.1"/>
    </source>
</evidence>
<keyword evidence="1" id="KW-1133">Transmembrane helix</keyword>
<evidence type="ECO:0000256" key="1">
    <source>
        <dbReference type="SAM" id="Phobius"/>
    </source>
</evidence>
<dbReference type="AlphaFoldDB" id="A0A1J4Q5W3"/>
<dbReference type="Gene3D" id="1.20.1720.10">
    <property type="entry name" value="Multidrug resistance protein D"/>
    <property type="match status" value="1"/>
</dbReference>
<accession>A0A1J4Q5W3</accession>
<evidence type="ECO:0008006" key="4">
    <source>
        <dbReference type="Google" id="ProtNLM"/>
    </source>
</evidence>
<dbReference type="RefSeq" id="WP_053055510.1">
    <property type="nucleotide sequence ID" value="NZ_LBDA02000012.1"/>
</dbReference>
<keyword evidence="1" id="KW-0812">Transmembrane</keyword>
<reference evidence="2" key="1">
    <citation type="submission" date="2016-10" db="EMBL/GenBank/DDBJ databases">
        <title>Genome sequence of Streptomyces malaysiense MUSC 136.</title>
        <authorList>
            <person name="Lee L.-H."/>
            <person name="Ser H.-L."/>
        </authorList>
    </citation>
    <scope>NUCLEOTIDE SEQUENCE [LARGE SCALE GENOMIC DNA]</scope>
    <source>
        <strain evidence="2">MUSC 136</strain>
    </source>
</reference>
<name>A0A1J4Q5W3_9ACTN</name>
<feature type="transmembrane region" description="Helical" evidence="1">
    <location>
        <begin position="12"/>
        <end position="35"/>
    </location>
</feature>
<evidence type="ECO:0000313" key="3">
    <source>
        <dbReference type="Proteomes" id="UP000034838"/>
    </source>
</evidence>
<dbReference type="EMBL" id="LBDA02000012">
    <property type="protein sequence ID" value="OIK28426.1"/>
    <property type="molecule type" value="Genomic_DNA"/>
</dbReference>
<organism evidence="2 3">
    <name type="scientific">Streptomyces malaysiense</name>
    <dbReference type="NCBI Taxonomy" id="1428626"/>
    <lineage>
        <taxon>Bacteria</taxon>
        <taxon>Bacillati</taxon>
        <taxon>Actinomycetota</taxon>
        <taxon>Actinomycetes</taxon>
        <taxon>Kitasatosporales</taxon>
        <taxon>Streptomycetaceae</taxon>
        <taxon>Streptomyces</taxon>
    </lineage>
</organism>
<keyword evidence="1" id="KW-0472">Membrane</keyword>
<proteinExistence type="predicted"/>
<feature type="transmembrane region" description="Helical" evidence="1">
    <location>
        <begin position="75"/>
        <end position="96"/>
    </location>
</feature>
<comment type="caution">
    <text evidence="2">The sequence shown here is derived from an EMBL/GenBank/DDBJ whole genome shotgun (WGS) entry which is preliminary data.</text>
</comment>
<dbReference type="Proteomes" id="UP000034838">
    <property type="component" value="Unassembled WGS sequence"/>
</dbReference>
<protein>
    <recommendedName>
        <fullName evidence="4">Major facilitator superfamily (MFS) profile domain-containing protein</fullName>
    </recommendedName>
</protein>